<dbReference type="NCBIfam" id="TIGR01840">
    <property type="entry name" value="esterase_phb"/>
    <property type="match status" value="1"/>
</dbReference>
<name>A0ABT7K7M5_9HYPH</name>
<organism evidence="3 4">
    <name type="scientific">Rhizobium calliandrae</name>
    <dbReference type="NCBI Taxonomy" id="1312182"/>
    <lineage>
        <taxon>Bacteria</taxon>
        <taxon>Pseudomonadati</taxon>
        <taxon>Pseudomonadota</taxon>
        <taxon>Alphaproteobacteria</taxon>
        <taxon>Hyphomicrobiales</taxon>
        <taxon>Rhizobiaceae</taxon>
        <taxon>Rhizobium/Agrobacterium group</taxon>
        <taxon>Rhizobium</taxon>
    </lineage>
</organism>
<accession>A0ABT7K7M5</accession>
<proteinExistence type="predicted"/>
<dbReference type="Gene3D" id="3.40.50.1820">
    <property type="entry name" value="alpha/beta hydrolase"/>
    <property type="match status" value="1"/>
</dbReference>
<dbReference type="InterPro" id="IPR010126">
    <property type="entry name" value="Esterase_phb"/>
</dbReference>
<dbReference type="PANTHER" id="PTHR43037:SF1">
    <property type="entry name" value="BLL1128 PROTEIN"/>
    <property type="match status" value="1"/>
</dbReference>
<keyword evidence="2" id="KW-0378">Hydrolase</keyword>
<dbReference type="InterPro" id="IPR050955">
    <property type="entry name" value="Plant_Biomass_Hydrol_Est"/>
</dbReference>
<dbReference type="RefSeq" id="WP_285877542.1">
    <property type="nucleotide sequence ID" value="NZ_JARFYN010000002.1"/>
</dbReference>
<dbReference type="InterPro" id="IPR029058">
    <property type="entry name" value="AB_hydrolase_fold"/>
</dbReference>
<sequence length="341" mass="37594">MMNFKVPSRLRRLLVDSVELPQLKFPMTRPQSQPARRRVSTQLVPQRLTEVLWFGRNPGDLRMLEYVPPGVEGPMPLVVVLHGCHQNAEDFDRASGWTALARQHGFAVLYAVQKHSNNANLCFNWFRPSLVTRDRGELGSIREMIDFSRQIHKIDDGRIFVMGLSAGGAMASALLATYPELFAAGAVIGGLPFGAARDAMAALDVMKRAAVRPAEKWAELVREVSPDAPRFPAISIWHGTDDDVVSFGNAEASVAQWLAIHERPQTKGRLRLFEGGERREWCNDYGDKVLELVTLNDFGHGLPIGPGVAGRGPANDTERFILPAAISAPAELARSWGLAKS</sequence>
<evidence type="ECO:0000313" key="4">
    <source>
        <dbReference type="Proteomes" id="UP001172630"/>
    </source>
</evidence>
<evidence type="ECO:0000256" key="2">
    <source>
        <dbReference type="ARBA" id="ARBA00022801"/>
    </source>
</evidence>
<reference evidence="3" key="1">
    <citation type="submission" date="2023-06" db="EMBL/GenBank/DDBJ databases">
        <title>Phylogenetic Diversity of Rhizobium strains.</title>
        <authorList>
            <person name="Moura F.T."/>
            <person name="Helene L.C.F."/>
            <person name="Hungria M."/>
        </authorList>
    </citation>
    <scope>NUCLEOTIDE SEQUENCE</scope>
    <source>
        <strain evidence="3">CCGE524</strain>
    </source>
</reference>
<keyword evidence="4" id="KW-1185">Reference proteome</keyword>
<dbReference type="Proteomes" id="UP001172630">
    <property type="component" value="Unassembled WGS sequence"/>
</dbReference>
<evidence type="ECO:0000313" key="3">
    <source>
        <dbReference type="EMBL" id="MDL2404604.1"/>
    </source>
</evidence>
<evidence type="ECO:0000256" key="1">
    <source>
        <dbReference type="ARBA" id="ARBA00022729"/>
    </source>
</evidence>
<dbReference type="PANTHER" id="PTHR43037">
    <property type="entry name" value="UNNAMED PRODUCT-RELATED"/>
    <property type="match status" value="1"/>
</dbReference>
<dbReference type="EMBL" id="JARFYN010000002">
    <property type="protein sequence ID" value="MDL2404604.1"/>
    <property type="molecule type" value="Genomic_DNA"/>
</dbReference>
<dbReference type="SUPFAM" id="SSF53474">
    <property type="entry name" value="alpha/beta-Hydrolases"/>
    <property type="match status" value="1"/>
</dbReference>
<gene>
    <name evidence="3" type="ORF">PY650_02820</name>
</gene>
<dbReference type="Pfam" id="PF10503">
    <property type="entry name" value="Esterase_PHB"/>
    <property type="match status" value="1"/>
</dbReference>
<keyword evidence="1" id="KW-0732">Signal</keyword>
<comment type="caution">
    <text evidence="3">The sequence shown here is derived from an EMBL/GenBank/DDBJ whole genome shotgun (WGS) entry which is preliminary data.</text>
</comment>
<protein>
    <submittedName>
        <fullName evidence="3">PHB depolymerase family esterase</fullName>
    </submittedName>
</protein>